<sequence length="220" mass="24794">MNTLYLHAYHHFFPDQAGNDQNLRHQLKQYGIDSRRQARFTQLALLGALPLQHRINSQTAVYLSSPYSSPEKFDRAFAAVHQHQTPSPLDFMANTHNAAVFHLAQLWNIRAETLFLSIDTHQHWQPVWLAQNYLARNPDGQILLGWAFEAGSSGGREGSCWWLLGSKADGALAEIGFTPSADNLAATDFLAPFTQFEQDIVWKKKVMFAAEELAALSVCR</sequence>
<evidence type="ECO:0000313" key="1">
    <source>
        <dbReference type="EMBL" id="MCF7529223.1"/>
    </source>
</evidence>
<organism evidence="1 2">
    <name type="scientific">Neisseria lisongii</name>
    <dbReference type="NCBI Taxonomy" id="2912188"/>
    <lineage>
        <taxon>Bacteria</taxon>
        <taxon>Pseudomonadati</taxon>
        <taxon>Pseudomonadota</taxon>
        <taxon>Betaproteobacteria</taxon>
        <taxon>Neisseriales</taxon>
        <taxon>Neisseriaceae</taxon>
        <taxon>Neisseria</taxon>
    </lineage>
</organism>
<comment type="caution">
    <text evidence="1">The sequence shown here is derived from an EMBL/GenBank/DDBJ whole genome shotgun (WGS) entry which is preliminary data.</text>
</comment>
<proteinExistence type="predicted"/>
<dbReference type="AlphaFoldDB" id="A0AAW5AP89"/>
<dbReference type="EMBL" id="JAKKDL010000003">
    <property type="protein sequence ID" value="MCF7529223.1"/>
    <property type="molecule type" value="Genomic_DNA"/>
</dbReference>
<evidence type="ECO:0000313" key="2">
    <source>
        <dbReference type="Proteomes" id="UP001201397"/>
    </source>
</evidence>
<accession>A0AAW5AP89</accession>
<protein>
    <recommendedName>
        <fullName evidence="3">Beta-ketoacyl synthase N-terminal domain-containing protein</fullName>
    </recommendedName>
</protein>
<dbReference type="RefSeq" id="WP_237092492.1">
    <property type="nucleotide sequence ID" value="NZ_JAKKDL010000003.1"/>
</dbReference>
<gene>
    <name evidence="1" type="ORF">L4H06_03120</name>
</gene>
<name>A0AAW5AP89_9NEIS</name>
<evidence type="ECO:0008006" key="3">
    <source>
        <dbReference type="Google" id="ProtNLM"/>
    </source>
</evidence>
<reference evidence="1" key="1">
    <citation type="submission" date="2022-01" db="EMBL/GenBank/DDBJ databases">
        <title>Neisseria sp. ZJ104.</title>
        <authorList>
            <person name="Yang C."/>
        </authorList>
    </citation>
    <scope>NUCLEOTIDE SEQUENCE</scope>
    <source>
        <strain evidence="1">ZJ104</strain>
    </source>
</reference>
<dbReference type="Proteomes" id="UP001201397">
    <property type="component" value="Unassembled WGS sequence"/>
</dbReference>